<gene>
    <name evidence="2" type="ORF">MM415A00606_0006</name>
    <name evidence="1" type="ORF">MM415B01303_0023</name>
</gene>
<dbReference type="AlphaFoldDB" id="A0A6M3KHU0"/>
<organism evidence="2">
    <name type="scientific">viral metagenome</name>
    <dbReference type="NCBI Taxonomy" id="1070528"/>
    <lineage>
        <taxon>unclassified sequences</taxon>
        <taxon>metagenomes</taxon>
        <taxon>organismal metagenomes</taxon>
    </lineage>
</organism>
<accession>A0A6M3KHU0</accession>
<dbReference type="EMBL" id="MT142444">
    <property type="protein sequence ID" value="QJA81005.1"/>
    <property type="molecule type" value="Genomic_DNA"/>
</dbReference>
<name>A0A6M3KHU0_9ZZZZ</name>
<protein>
    <submittedName>
        <fullName evidence="2">Putative tail protein</fullName>
    </submittedName>
</protein>
<reference evidence="2" key="1">
    <citation type="submission" date="2020-03" db="EMBL/GenBank/DDBJ databases">
        <title>The deep terrestrial virosphere.</title>
        <authorList>
            <person name="Holmfeldt K."/>
            <person name="Nilsson E."/>
            <person name="Simone D."/>
            <person name="Lopez-Fernandez M."/>
            <person name="Wu X."/>
            <person name="de Brujin I."/>
            <person name="Lundin D."/>
            <person name="Andersson A."/>
            <person name="Bertilsson S."/>
            <person name="Dopson M."/>
        </authorList>
    </citation>
    <scope>NUCLEOTIDE SEQUENCE</scope>
    <source>
        <strain evidence="2">MM415A00606</strain>
        <strain evidence="1">MM415B01303</strain>
    </source>
</reference>
<proteinExistence type="predicted"/>
<sequence>MAELAGTAGGVYSSPLLVDDCEDAWSEHTESGCTSSTTTGKVGTYAARVTTVSVGADVVMMSEAISSADLSTYGGLVFWARTSLTTTATQLKMQISESAECATPAESMALPILSAATWRQCFTKFAAAGSTRNATISIGLYADEDLADGTFDIDDVYAVKLIGGIKSWTLDATVDMLDSTDFADGNATNAARTFKPGLSIWSGSFEGYKDGAPLTLSFTTPVHLALQESATSGQGWIGMAYITGIHPSVSVDGLVSYTYDFTGQGELTEATL</sequence>
<evidence type="ECO:0000313" key="1">
    <source>
        <dbReference type="EMBL" id="QJA59388.1"/>
    </source>
</evidence>
<dbReference type="EMBL" id="MT141367">
    <property type="protein sequence ID" value="QJA59388.1"/>
    <property type="molecule type" value="Genomic_DNA"/>
</dbReference>
<evidence type="ECO:0000313" key="2">
    <source>
        <dbReference type="EMBL" id="QJA81005.1"/>
    </source>
</evidence>